<dbReference type="PANTHER" id="PTHR24149">
    <property type="entry name" value="ANKYRIN REPEAT DOMAIN-CONTAINING PROTEIN 12"/>
    <property type="match status" value="1"/>
</dbReference>
<keyword evidence="3" id="KW-1185">Reference proteome</keyword>
<reference evidence="2 3" key="1">
    <citation type="submission" date="2024-03" db="EMBL/GenBank/DDBJ databases">
        <title>Adaptation during the transition from Ophiocordyceps entomopathogen to insect associate is accompanied by gene loss and intensified selection.</title>
        <authorList>
            <person name="Ward C.M."/>
            <person name="Onetto C.A."/>
            <person name="Borneman A.R."/>
        </authorList>
    </citation>
    <scope>NUCLEOTIDE SEQUENCE [LARGE SCALE GENOMIC DNA]</scope>
    <source>
        <strain evidence="2">AWRI1</strain>
        <tissue evidence="2">Single Adult Female</tissue>
    </source>
</reference>
<evidence type="ECO:0000313" key="2">
    <source>
        <dbReference type="EMBL" id="KAK7601212.1"/>
    </source>
</evidence>
<dbReference type="EMBL" id="JBBCAQ010000010">
    <property type="protein sequence ID" value="KAK7601212.1"/>
    <property type="molecule type" value="Genomic_DNA"/>
</dbReference>
<accession>A0AAN9TNY9</accession>
<evidence type="ECO:0008006" key="4">
    <source>
        <dbReference type="Google" id="ProtNLM"/>
    </source>
</evidence>
<dbReference type="AlphaFoldDB" id="A0AAN9TNY9"/>
<evidence type="ECO:0000256" key="1">
    <source>
        <dbReference type="SAM" id="MobiDB-lite"/>
    </source>
</evidence>
<feature type="region of interest" description="Disordered" evidence="1">
    <location>
        <begin position="147"/>
        <end position="524"/>
    </location>
</feature>
<feature type="compositionally biased region" description="Low complexity" evidence="1">
    <location>
        <begin position="398"/>
        <end position="419"/>
    </location>
</feature>
<feature type="compositionally biased region" description="Basic and acidic residues" evidence="1">
    <location>
        <begin position="501"/>
        <end position="512"/>
    </location>
</feature>
<gene>
    <name evidence="2" type="ORF">V9T40_008653</name>
</gene>
<evidence type="ECO:0000313" key="3">
    <source>
        <dbReference type="Proteomes" id="UP001367676"/>
    </source>
</evidence>
<name>A0AAN9TNY9_9HEMI</name>
<protein>
    <recommendedName>
        <fullName evidence="4">Ankyrin repeat domain-containing protein 12</fullName>
    </recommendedName>
</protein>
<sequence>MSLDVNVTPGTPKPPILAKNVVAPKSGCHKAKMGATRTSNKEIGVVKANSADVTFKIKVRCEQKGEDKAAAKHSKKSKKKKSRLCHSKNVSVPVLLIEFSVKMQNINNYIDILQLKIGILTKIDIYQNTDAAITLFDKKEEKMEVEETKKEVATSATAAETKEGEDPKTSSPEEAEASSSTVANVENAEAESRRSSVSLDEDDEGKRNKRRKDKEEHSRGCKEDVRGAKEDHGHGKKDEHPPKKEDHAHKKDEYQHKKEEHASTPRAKPSSASSSSPKSTTSVDGLDGEDGVRSVGSPGPKVPPLKIVIPPVESEQGSRNGKNTTRHHPYVVVSNDETSTAVSTVTTSPSSPAVLTTASKEEAHSPSSASAALTSEEQRGQQRVLRSSNSNRDRGVASNSSTNGCSSGTNSSATSGSSSPVAPDLSPQQEPAPPKEDTKGKTEPPSVRSKTETVTKGKMESTVKVKTEPEDETKPSVSESRSTTVDTSSVELHPRKRKLKSKQEPSHTESDHVTSFGSAPHPHEVPVTNCYQMFMDIRRQIDVKRKGLFPIQPKPPQGFKDYLMNRCTYTLSGNSVPRLKRRNAEPPEGIADGMKELYQEQEAERYSLRMQHVVEKEKLVLSVEQEILRVHGRAARALANQALPFSACTILKDEEVYNVITPEQEEKDRNARSRYNGRLFISWLQDVDDKWEKIKEEMLARHHKEAESLNAIQKFKWDLKMRQLGLWKKRNFVPVENFVPMLSVSDDFDLLPE</sequence>
<dbReference type="Proteomes" id="UP001367676">
    <property type="component" value="Unassembled WGS sequence"/>
</dbReference>
<comment type="caution">
    <text evidence="2">The sequence shown here is derived from an EMBL/GenBank/DDBJ whole genome shotgun (WGS) entry which is preliminary data.</text>
</comment>
<organism evidence="2 3">
    <name type="scientific">Parthenolecanium corni</name>
    <dbReference type="NCBI Taxonomy" id="536013"/>
    <lineage>
        <taxon>Eukaryota</taxon>
        <taxon>Metazoa</taxon>
        <taxon>Ecdysozoa</taxon>
        <taxon>Arthropoda</taxon>
        <taxon>Hexapoda</taxon>
        <taxon>Insecta</taxon>
        <taxon>Pterygota</taxon>
        <taxon>Neoptera</taxon>
        <taxon>Paraneoptera</taxon>
        <taxon>Hemiptera</taxon>
        <taxon>Sternorrhyncha</taxon>
        <taxon>Coccoidea</taxon>
        <taxon>Coccidae</taxon>
        <taxon>Parthenolecanium</taxon>
    </lineage>
</organism>
<proteinExistence type="predicted"/>
<feature type="compositionally biased region" description="Polar residues" evidence="1">
    <location>
        <begin position="475"/>
        <end position="490"/>
    </location>
</feature>
<feature type="compositionally biased region" description="Low complexity" evidence="1">
    <location>
        <begin position="264"/>
        <end position="282"/>
    </location>
</feature>
<dbReference type="GO" id="GO:0005654">
    <property type="term" value="C:nucleoplasm"/>
    <property type="evidence" value="ECO:0007669"/>
    <property type="project" value="TreeGrafter"/>
</dbReference>
<dbReference type="PANTHER" id="PTHR24149:SF14">
    <property type="entry name" value="ANKYRIN REPEAT DOMAIN 12"/>
    <property type="match status" value="1"/>
</dbReference>
<feature type="compositionally biased region" description="Low complexity" evidence="1">
    <location>
        <begin position="365"/>
        <end position="375"/>
    </location>
</feature>
<feature type="compositionally biased region" description="Basic and acidic residues" evidence="1">
    <location>
        <begin position="449"/>
        <end position="474"/>
    </location>
</feature>
<dbReference type="InterPro" id="IPR053210">
    <property type="entry name" value="ANKRD12"/>
</dbReference>
<feature type="compositionally biased region" description="Basic and acidic residues" evidence="1">
    <location>
        <begin position="213"/>
        <end position="263"/>
    </location>
</feature>
<feature type="compositionally biased region" description="Low complexity" evidence="1">
    <location>
        <begin position="338"/>
        <end position="358"/>
    </location>
</feature>
<feature type="compositionally biased region" description="Basic and acidic residues" evidence="1">
    <location>
        <begin position="433"/>
        <end position="442"/>
    </location>
</feature>